<dbReference type="HOGENOM" id="CLU_001570_5_11_1"/>
<keyword evidence="11" id="KW-0812">Transmembrane</keyword>
<dbReference type="PRINTS" id="PR00385">
    <property type="entry name" value="P450"/>
</dbReference>
<evidence type="ECO:0000256" key="8">
    <source>
        <dbReference type="ARBA" id="ARBA00023033"/>
    </source>
</evidence>
<keyword evidence="8 10" id="KW-0503">Monooxygenase</keyword>
<evidence type="ECO:0000256" key="3">
    <source>
        <dbReference type="ARBA" id="ARBA00010617"/>
    </source>
</evidence>
<dbReference type="PANTHER" id="PTHR24305">
    <property type="entry name" value="CYTOCHROME P450"/>
    <property type="match status" value="1"/>
</dbReference>
<proteinExistence type="inferred from homology"/>
<reference evidence="13" key="1">
    <citation type="journal article" date="2014" name="Proc. Natl. Acad. Sci. U.S.A.">
        <title>Extensive sampling of basidiomycete genomes demonstrates inadequacy of the white-rot/brown-rot paradigm for wood decay fungi.</title>
        <authorList>
            <person name="Riley R."/>
            <person name="Salamov A.A."/>
            <person name="Brown D.W."/>
            <person name="Nagy L.G."/>
            <person name="Floudas D."/>
            <person name="Held B.W."/>
            <person name="Levasseur A."/>
            <person name="Lombard V."/>
            <person name="Morin E."/>
            <person name="Otillar R."/>
            <person name="Lindquist E.A."/>
            <person name="Sun H."/>
            <person name="LaButti K.M."/>
            <person name="Schmutz J."/>
            <person name="Jabbour D."/>
            <person name="Luo H."/>
            <person name="Baker S.E."/>
            <person name="Pisabarro A.G."/>
            <person name="Walton J.D."/>
            <person name="Blanchette R.A."/>
            <person name="Henrissat B."/>
            <person name="Martin F."/>
            <person name="Cullen D."/>
            <person name="Hibbett D.S."/>
            <person name="Grigoriev I.V."/>
        </authorList>
    </citation>
    <scope>NUCLEOTIDE SEQUENCE [LARGE SCALE GENOMIC DNA]</scope>
    <source>
        <strain evidence="13">FD-172 SS1</strain>
    </source>
</reference>
<gene>
    <name evidence="12" type="ORF">BOTBODRAFT_170241</name>
</gene>
<evidence type="ECO:0000256" key="5">
    <source>
        <dbReference type="ARBA" id="ARBA00022723"/>
    </source>
</evidence>
<keyword evidence="6 10" id="KW-0560">Oxidoreductase</keyword>
<keyword evidence="11" id="KW-1133">Transmembrane helix</keyword>
<dbReference type="STRING" id="930990.A0A067MZX3"/>
<evidence type="ECO:0000256" key="9">
    <source>
        <dbReference type="PIRSR" id="PIRSR602401-1"/>
    </source>
</evidence>
<accession>A0A067MZX3</accession>
<name>A0A067MZX3_BOTB1</name>
<evidence type="ECO:0000256" key="10">
    <source>
        <dbReference type="RuleBase" id="RU000461"/>
    </source>
</evidence>
<evidence type="ECO:0008006" key="14">
    <source>
        <dbReference type="Google" id="ProtNLM"/>
    </source>
</evidence>
<comment type="similarity">
    <text evidence="3 10">Belongs to the cytochrome P450 family.</text>
</comment>
<dbReference type="PROSITE" id="PS00086">
    <property type="entry name" value="CYTOCHROME_P450"/>
    <property type="match status" value="1"/>
</dbReference>
<dbReference type="Proteomes" id="UP000027195">
    <property type="component" value="Unassembled WGS sequence"/>
</dbReference>
<dbReference type="InterPro" id="IPR050121">
    <property type="entry name" value="Cytochrome_P450_monoxygenase"/>
</dbReference>
<keyword evidence="13" id="KW-1185">Reference proteome</keyword>
<dbReference type="EMBL" id="KL198018">
    <property type="protein sequence ID" value="KDQ20245.1"/>
    <property type="molecule type" value="Genomic_DNA"/>
</dbReference>
<dbReference type="OrthoDB" id="1470350at2759"/>
<evidence type="ECO:0000256" key="1">
    <source>
        <dbReference type="ARBA" id="ARBA00001971"/>
    </source>
</evidence>
<evidence type="ECO:0000313" key="12">
    <source>
        <dbReference type="EMBL" id="KDQ20245.1"/>
    </source>
</evidence>
<evidence type="ECO:0000256" key="6">
    <source>
        <dbReference type="ARBA" id="ARBA00023002"/>
    </source>
</evidence>
<sequence>MFKFLAAVPQLWLRVLIEVGISFAAVFLVRLLSRKIRFRHALGHLPGPEPPSWLWGSEWDVYVSEPGKIYLDWAEKYGRVYKFRGALRSMMLTITDPRAVSYVLGAEHAYDYPKPKGARAWFKLLVIKSPLYKLGEGVLYAEGEEHAHHRRTLSPAFNLQATRNLCSIFVDCASKAVEKWTEELDKSPEASLEFDVQYWANRISLDTFGLAGFSHDFDTLSNKKPTGLAAVLDSLTDSNASFSSFVLHALLFTFPSILKAPGRRRKMLGRAREAMSEITTRVWANAKQRGEDDGGKTILEILVDADSENELTEDAIAAEMMTLIFAGYETTSCVISWTLHELSLDPSLQARLREEVSANPSDPSFDDLYEDDKLPLLDAVVQETIRLHPPILELHRVAAQSGTIPLSTPLPGTPGQPASDRLFVPRGTLIAIPLNVMQREKSVWGDDADKFRPERWIEYNNQREREKASGKTHLGAERRLMAFSEGKRVCIGKTFALVEIKAVLVILLRHFTFTKARDIEDFVSFVVRPRVKGEKKSTLPIRVGKVV</sequence>
<feature type="transmembrane region" description="Helical" evidence="11">
    <location>
        <begin position="12"/>
        <end position="32"/>
    </location>
</feature>
<dbReference type="InterPro" id="IPR017972">
    <property type="entry name" value="Cyt_P450_CS"/>
</dbReference>
<dbReference type="GO" id="GO:0020037">
    <property type="term" value="F:heme binding"/>
    <property type="evidence" value="ECO:0007669"/>
    <property type="project" value="InterPro"/>
</dbReference>
<evidence type="ECO:0000256" key="2">
    <source>
        <dbReference type="ARBA" id="ARBA00005179"/>
    </source>
</evidence>
<dbReference type="GO" id="GO:0005506">
    <property type="term" value="F:iron ion binding"/>
    <property type="evidence" value="ECO:0007669"/>
    <property type="project" value="InterPro"/>
</dbReference>
<dbReference type="Gene3D" id="1.10.630.10">
    <property type="entry name" value="Cytochrome P450"/>
    <property type="match status" value="1"/>
</dbReference>
<dbReference type="InterPro" id="IPR036396">
    <property type="entry name" value="Cyt_P450_sf"/>
</dbReference>
<dbReference type="SUPFAM" id="SSF48264">
    <property type="entry name" value="Cytochrome P450"/>
    <property type="match status" value="1"/>
</dbReference>
<feature type="binding site" description="axial binding residue" evidence="9">
    <location>
        <position position="490"/>
    </location>
    <ligand>
        <name>heme</name>
        <dbReference type="ChEBI" id="CHEBI:30413"/>
    </ligand>
    <ligandPart>
        <name>Fe</name>
        <dbReference type="ChEBI" id="CHEBI:18248"/>
    </ligandPart>
</feature>
<keyword evidence="5 9" id="KW-0479">Metal-binding</keyword>
<dbReference type="AlphaFoldDB" id="A0A067MZX3"/>
<evidence type="ECO:0000256" key="11">
    <source>
        <dbReference type="SAM" id="Phobius"/>
    </source>
</evidence>
<dbReference type="InParanoid" id="A0A067MZX3"/>
<dbReference type="GO" id="GO:0016705">
    <property type="term" value="F:oxidoreductase activity, acting on paired donors, with incorporation or reduction of molecular oxygen"/>
    <property type="evidence" value="ECO:0007669"/>
    <property type="project" value="InterPro"/>
</dbReference>
<keyword evidence="4 9" id="KW-0349">Heme</keyword>
<keyword evidence="7 9" id="KW-0408">Iron</keyword>
<dbReference type="PRINTS" id="PR00463">
    <property type="entry name" value="EP450I"/>
</dbReference>
<comment type="cofactor">
    <cofactor evidence="1 9">
        <name>heme</name>
        <dbReference type="ChEBI" id="CHEBI:30413"/>
    </cofactor>
</comment>
<evidence type="ECO:0000313" key="13">
    <source>
        <dbReference type="Proteomes" id="UP000027195"/>
    </source>
</evidence>
<evidence type="ECO:0000256" key="7">
    <source>
        <dbReference type="ARBA" id="ARBA00023004"/>
    </source>
</evidence>
<dbReference type="GO" id="GO:0004497">
    <property type="term" value="F:monooxygenase activity"/>
    <property type="evidence" value="ECO:0007669"/>
    <property type="project" value="UniProtKB-KW"/>
</dbReference>
<dbReference type="InterPro" id="IPR001128">
    <property type="entry name" value="Cyt_P450"/>
</dbReference>
<dbReference type="PANTHER" id="PTHR24305:SF166">
    <property type="entry name" value="CYTOCHROME P450 12A4, MITOCHONDRIAL-RELATED"/>
    <property type="match status" value="1"/>
</dbReference>
<dbReference type="Pfam" id="PF00067">
    <property type="entry name" value="p450"/>
    <property type="match status" value="1"/>
</dbReference>
<dbReference type="InterPro" id="IPR002401">
    <property type="entry name" value="Cyt_P450_E_grp-I"/>
</dbReference>
<protein>
    <recommendedName>
        <fullName evidence="14">Cytochrome P450</fullName>
    </recommendedName>
</protein>
<comment type="pathway">
    <text evidence="2">Secondary metabolite biosynthesis.</text>
</comment>
<evidence type="ECO:0000256" key="4">
    <source>
        <dbReference type="ARBA" id="ARBA00022617"/>
    </source>
</evidence>
<organism evidence="12 13">
    <name type="scientific">Botryobasidium botryosum (strain FD-172 SS1)</name>
    <dbReference type="NCBI Taxonomy" id="930990"/>
    <lineage>
        <taxon>Eukaryota</taxon>
        <taxon>Fungi</taxon>
        <taxon>Dikarya</taxon>
        <taxon>Basidiomycota</taxon>
        <taxon>Agaricomycotina</taxon>
        <taxon>Agaricomycetes</taxon>
        <taxon>Cantharellales</taxon>
        <taxon>Botryobasidiaceae</taxon>
        <taxon>Botryobasidium</taxon>
    </lineage>
</organism>
<keyword evidence="11" id="KW-0472">Membrane</keyword>